<dbReference type="Proteomes" id="UP000835052">
    <property type="component" value="Unassembled WGS sequence"/>
</dbReference>
<organism evidence="8 9">
    <name type="scientific">Caenorhabditis auriculariae</name>
    <dbReference type="NCBI Taxonomy" id="2777116"/>
    <lineage>
        <taxon>Eukaryota</taxon>
        <taxon>Metazoa</taxon>
        <taxon>Ecdysozoa</taxon>
        <taxon>Nematoda</taxon>
        <taxon>Chromadorea</taxon>
        <taxon>Rhabditida</taxon>
        <taxon>Rhabditina</taxon>
        <taxon>Rhabditomorpha</taxon>
        <taxon>Rhabditoidea</taxon>
        <taxon>Rhabditidae</taxon>
        <taxon>Peloderinae</taxon>
        <taxon>Caenorhabditis</taxon>
    </lineage>
</organism>
<dbReference type="SUPFAM" id="SSF53300">
    <property type="entry name" value="vWA-like"/>
    <property type="match status" value="2"/>
</dbReference>
<dbReference type="GO" id="GO:0046872">
    <property type="term" value="F:metal ion binding"/>
    <property type="evidence" value="ECO:0007669"/>
    <property type="project" value="UniProtKB-KW"/>
</dbReference>
<dbReference type="PANTHER" id="PTHR21119">
    <property type="entry name" value="C2 DOMAIN-CONTAINING PROTEIN"/>
    <property type="match status" value="1"/>
</dbReference>
<keyword evidence="1" id="KW-0479">Metal-binding</keyword>
<dbReference type="SMART" id="SM00327">
    <property type="entry name" value="VWA"/>
    <property type="match status" value="2"/>
</dbReference>
<protein>
    <submittedName>
        <fullName evidence="8">Uncharacterized protein</fullName>
    </submittedName>
</protein>
<dbReference type="PROSITE" id="PS50004">
    <property type="entry name" value="C2"/>
    <property type="match status" value="1"/>
</dbReference>
<name>A0A8S1H5H1_9PELO</name>
<dbReference type="PROSITE" id="PS50234">
    <property type="entry name" value="VWFA"/>
    <property type="match status" value="2"/>
</dbReference>
<dbReference type="InterPro" id="IPR002219">
    <property type="entry name" value="PKC_DAG/PE"/>
</dbReference>
<feature type="region of interest" description="Disordered" evidence="3">
    <location>
        <begin position="653"/>
        <end position="703"/>
    </location>
</feature>
<dbReference type="SUPFAM" id="SSF57889">
    <property type="entry name" value="Cysteine-rich domain"/>
    <property type="match status" value="1"/>
</dbReference>
<dbReference type="PROSITE" id="PS50081">
    <property type="entry name" value="ZF_DAG_PE_2"/>
    <property type="match status" value="1"/>
</dbReference>
<evidence type="ECO:0000313" key="9">
    <source>
        <dbReference type="Proteomes" id="UP000835052"/>
    </source>
</evidence>
<dbReference type="SMART" id="SM00109">
    <property type="entry name" value="C1"/>
    <property type="match status" value="1"/>
</dbReference>
<feature type="domain" description="VWFA" evidence="7">
    <location>
        <begin position="1295"/>
        <end position="1466"/>
    </location>
</feature>
<evidence type="ECO:0000313" key="8">
    <source>
        <dbReference type="EMBL" id="CAD6190621.1"/>
    </source>
</evidence>
<feature type="compositionally biased region" description="Basic and acidic residues" evidence="3">
    <location>
        <begin position="679"/>
        <end position="691"/>
    </location>
</feature>
<accession>A0A8S1H5H1</accession>
<feature type="compositionally biased region" description="Basic and acidic residues" evidence="3">
    <location>
        <begin position="653"/>
        <end position="667"/>
    </location>
</feature>
<dbReference type="Gene3D" id="2.60.40.150">
    <property type="entry name" value="C2 domain"/>
    <property type="match status" value="1"/>
</dbReference>
<dbReference type="InterPro" id="IPR002035">
    <property type="entry name" value="VWF_A"/>
</dbReference>
<sequence>MAAHSSARVLPRTSQMASKAVVQKAGQFIQWSEKRLRQFTAQICHFCAKSSVLLAHYYNVVVSSEYFSMFCPLLLPFVVVLILIAGVHLYENIIKLVDFRKVAQVVGWLGVEMLWLILSWGLVAAICYFALQYLGASQEGNLQSSAAGSRQQPHLGRENVNSNEWTNEVLAWMHNNFHKVPAPLEAWIRSLNEAAKKVTTPTKCEVLFEGFGDHHDVLQPPKLSNVRVEHGPRDHLTLRSDVHLPCIRLRLVSSQRTAERMIVSNFDASIIDLRGEVECRMACIANQLYLMGCFSGRPEMDIDLSNTDPNAQYQVSPPMVEESIRRCLLSAVTNINLSEALPSEVRDTFADTFSRTIYTPPTHSPSATVRNSYNNYDSNLHADPYSMKRSSSPTQVPEMFKKLNESHLITPSFNSSTVPNKMRVKVIKASRLGRDVHQPYVVIEMDEPAQKFTTTKGINANPYWEEEHDFELTPATEELLFEVYEGNEKVSTEEDHLFLGLAIVNFEEIRRSGEALHTLKLQGRPYRNDDVSGELSVQFEFFYDPNVVTTGKLTDTVKVVNPNGSEFRETVTTERRPVYDPHDNYDGALEITPTKTTTVLVKTVSHQLKEKPTIQSVHGSLENAVDPATQKILDNTFRNSNDPKTLELEAKLRSVSESAREKTRSLERQGTNGSANYYEEPRIVETDESRRGRDRSKKKMDMKNVTAEEDAALKGQKAWISTANILKKPFHYRPAEIQAEHVMLSARFLKEVDTQRQTLWEAELEHEKQPKYFLIPPSMLNEPAAARLMRKGKKLHIYNEHTFVAVKIRGGATCNVCQHRIRSSFSKQAYQCRDCKLVCHKSCHYKTDAFCTQSTVSKLHIAKDVDWAHYLSHYQLEEFISQEGLWDQWSAQDLAFMDTALAAFRFRTRLMLHRWLWLFPLATFSAQSFLENNEDFCAPVYDLVVLLDTSGSIDKVFEEQVKWTIAIAKVLPVHQSAVRISLIQYAEKPLTEFNLTRYSERQDMIEHLTNIAFQSGISKSGAALSQAAQELFSSEGRKNALRSVVIFTEGLSTDNPAGAAEDLRRRGVRVHAISVSSDGFIPEMLSITGNSDRIYGPTDIERLQKELLNEVETSRRCAKSKSDFTKIKTFQRKNTTFDSQQVEKSETFTVMSTRTFTRSIPLTVTQSSQRRESQTSKKNYQNYQTTKNNSINIVHSYIYSNVSHINGFFLKNDEILEDNFDNGFQKILKRLPTLQTITRKPLTTKSVLLTTTTPPTVFISSILEKSTKTSHKSELAKDSQIFSKEESGAGRCPLDVLFIVDSSGSMGDVYEAQKEFITSIIRHIEPASQSHRAALIQFAGRHLQKTEWSFETHLKNSQLMRAMRNVRHLTGTTYIGEALKQAASLLETRRKNVETLVLLITDGFSQDDPTPQAKYIRQLQNVRLYAISLAPLTDMNSLGDIVGGDRQKIYSSDETHAIEDLIASKAIFETRVAGILPEAELQEKSTWAELASPRVSCSLAPWMLFLSGHPRREAFHFAIYRGPVRWSTLLSADTSSFSVPEVLFASSQVQLNVKVKKIYVAIRLNSLAQRQTARALGLISYESPALDQAGSASIPLGCGVRFSGTLSPFHSVGCLVWVEFRRFQIFVEHVNPPSFWSASRPFPSTSKV</sequence>
<evidence type="ECO:0000259" key="6">
    <source>
        <dbReference type="PROSITE" id="PS50081"/>
    </source>
</evidence>
<feature type="domain" description="VWFA" evidence="7">
    <location>
        <begin position="942"/>
        <end position="1111"/>
    </location>
</feature>
<feature type="domain" description="Phorbol-ester/DAG-type" evidence="6">
    <location>
        <begin position="800"/>
        <end position="851"/>
    </location>
</feature>
<keyword evidence="9" id="KW-1185">Reference proteome</keyword>
<dbReference type="InterPro" id="IPR035892">
    <property type="entry name" value="C2_domain_sf"/>
</dbReference>
<gene>
    <name evidence="8" type="ORF">CAUJ_LOCUS6540</name>
</gene>
<dbReference type="Pfam" id="PF00130">
    <property type="entry name" value="C1_1"/>
    <property type="match status" value="1"/>
</dbReference>
<keyword evidence="4" id="KW-1133">Transmembrane helix</keyword>
<dbReference type="EMBL" id="CAJGYM010000016">
    <property type="protein sequence ID" value="CAD6190621.1"/>
    <property type="molecule type" value="Genomic_DNA"/>
</dbReference>
<evidence type="ECO:0000256" key="1">
    <source>
        <dbReference type="ARBA" id="ARBA00022723"/>
    </source>
</evidence>
<proteinExistence type="predicted"/>
<reference evidence="8" key="1">
    <citation type="submission" date="2020-10" db="EMBL/GenBank/DDBJ databases">
        <authorList>
            <person name="Kikuchi T."/>
        </authorList>
    </citation>
    <scope>NUCLEOTIDE SEQUENCE</scope>
    <source>
        <strain evidence="8">NKZ352</strain>
    </source>
</reference>
<dbReference type="SMART" id="SM00239">
    <property type="entry name" value="C2"/>
    <property type="match status" value="1"/>
</dbReference>
<dbReference type="Pfam" id="PF00092">
    <property type="entry name" value="VWA"/>
    <property type="match status" value="2"/>
</dbReference>
<dbReference type="OrthoDB" id="9976063at2759"/>
<dbReference type="Gene3D" id="3.40.50.410">
    <property type="entry name" value="von Willebrand factor, type A domain"/>
    <property type="match status" value="2"/>
</dbReference>
<dbReference type="InterPro" id="IPR039934">
    <property type="entry name" value="C2CD2/C2CD2L"/>
</dbReference>
<dbReference type="PANTHER" id="PTHR21119:SF5">
    <property type="entry name" value="C2 DOMAIN-CONTAINING PROTEIN"/>
    <property type="match status" value="1"/>
</dbReference>
<keyword evidence="4" id="KW-0472">Membrane</keyword>
<evidence type="ECO:0000259" key="5">
    <source>
        <dbReference type="PROSITE" id="PS50004"/>
    </source>
</evidence>
<dbReference type="CDD" id="cd20831">
    <property type="entry name" value="C1_dGM13116p-like"/>
    <property type="match status" value="1"/>
</dbReference>
<dbReference type="InterPro" id="IPR036465">
    <property type="entry name" value="vWFA_dom_sf"/>
</dbReference>
<keyword evidence="2" id="KW-0862">Zinc</keyword>
<evidence type="ECO:0000256" key="2">
    <source>
        <dbReference type="ARBA" id="ARBA00022833"/>
    </source>
</evidence>
<feature type="transmembrane region" description="Helical" evidence="4">
    <location>
        <begin position="66"/>
        <end position="90"/>
    </location>
</feature>
<dbReference type="SUPFAM" id="SSF49562">
    <property type="entry name" value="C2 domain (Calcium/lipid-binding domain, CaLB)"/>
    <property type="match status" value="1"/>
</dbReference>
<dbReference type="InterPro" id="IPR000008">
    <property type="entry name" value="C2_dom"/>
</dbReference>
<evidence type="ECO:0000256" key="4">
    <source>
        <dbReference type="SAM" id="Phobius"/>
    </source>
</evidence>
<dbReference type="Gene3D" id="3.30.60.20">
    <property type="match status" value="1"/>
</dbReference>
<feature type="transmembrane region" description="Helical" evidence="4">
    <location>
        <begin position="102"/>
        <end position="131"/>
    </location>
</feature>
<feature type="domain" description="C2" evidence="5">
    <location>
        <begin position="403"/>
        <end position="519"/>
    </location>
</feature>
<evidence type="ECO:0000256" key="3">
    <source>
        <dbReference type="SAM" id="MobiDB-lite"/>
    </source>
</evidence>
<evidence type="ECO:0000259" key="7">
    <source>
        <dbReference type="PROSITE" id="PS50234"/>
    </source>
</evidence>
<dbReference type="PROSITE" id="PS00479">
    <property type="entry name" value="ZF_DAG_PE_1"/>
    <property type="match status" value="1"/>
</dbReference>
<comment type="caution">
    <text evidence="8">The sequence shown here is derived from an EMBL/GenBank/DDBJ whole genome shotgun (WGS) entry which is preliminary data.</text>
</comment>
<dbReference type="Pfam" id="PF00168">
    <property type="entry name" value="C2"/>
    <property type="match status" value="1"/>
</dbReference>
<keyword evidence="4" id="KW-0812">Transmembrane</keyword>
<dbReference type="InterPro" id="IPR046349">
    <property type="entry name" value="C1-like_sf"/>
</dbReference>